<proteinExistence type="predicted"/>
<evidence type="ECO:0000313" key="5">
    <source>
        <dbReference type="Proteomes" id="UP000472676"/>
    </source>
</evidence>
<dbReference type="GO" id="GO:0016787">
    <property type="term" value="F:hydrolase activity"/>
    <property type="evidence" value="ECO:0007669"/>
    <property type="project" value="UniProtKB-KW"/>
</dbReference>
<gene>
    <name evidence="4" type="ORF">G7Y85_09405</name>
</gene>
<dbReference type="Gene3D" id="3.40.50.1820">
    <property type="entry name" value="alpha/beta hydrolase"/>
    <property type="match status" value="1"/>
</dbReference>
<dbReference type="PROSITE" id="PS51257">
    <property type="entry name" value="PROKAR_LIPOPROTEIN"/>
    <property type="match status" value="1"/>
</dbReference>
<feature type="chain" id="PRO_5026745009" evidence="2">
    <location>
        <begin position="25"/>
        <end position="310"/>
    </location>
</feature>
<keyword evidence="5" id="KW-1185">Reference proteome</keyword>
<sequence length="310" mass="33249">MSRRLLAFAAIALLAACSWNPKSSTEPEPHIMNWSEVAALPQPPALPRLAYGDDPLQFGELSLPRGTGPFPVVMLIHGGCWLSDFDYRHVRPLAAAITQQGFAVWNVEYRRLGNDGGGWPDTFLDAARALDHLRALASDHPLDLHRIVVVGHSAGGQLALWLATRDALPAASPLHVEHALAIAGVVGLAPITDLYRYRIGAPGSCNAAVDPLLGGTPEQVPERYAQVSPLQRLPLRVPIWLIHGDDDRIVVGADLQRFADAALAAGDRVGLLRVADAGHFENVVPGSSAWPALLTALQSFRKGEAPAQPH</sequence>
<keyword evidence="2" id="KW-0732">Signal</keyword>
<evidence type="ECO:0000256" key="1">
    <source>
        <dbReference type="ARBA" id="ARBA00022801"/>
    </source>
</evidence>
<dbReference type="SUPFAM" id="SSF53474">
    <property type="entry name" value="alpha/beta-Hydrolases"/>
    <property type="match status" value="1"/>
</dbReference>
<dbReference type="AlphaFoldDB" id="A0A6M2BQS2"/>
<evidence type="ECO:0000259" key="3">
    <source>
        <dbReference type="Pfam" id="PF20434"/>
    </source>
</evidence>
<feature type="signal peptide" evidence="2">
    <location>
        <begin position="1"/>
        <end position="24"/>
    </location>
</feature>
<dbReference type="InterPro" id="IPR029058">
    <property type="entry name" value="AB_hydrolase_fold"/>
</dbReference>
<dbReference type="Pfam" id="PF20434">
    <property type="entry name" value="BD-FAE"/>
    <property type="match status" value="1"/>
</dbReference>
<dbReference type="RefSeq" id="WP_166255422.1">
    <property type="nucleotide sequence ID" value="NZ_JAAMOW010000004.1"/>
</dbReference>
<reference evidence="4 5" key="1">
    <citation type="journal article" date="2014" name="Int. J. Syst. Evol. Microbiol.">
        <title>Solimonas terrae sp. nov., isolated from soil.</title>
        <authorList>
            <person name="Kim S.J."/>
            <person name="Moon J.Y."/>
            <person name="Weon H.Y."/>
            <person name="Ahn J.H."/>
            <person name="Chen W.M."/>
            <person name="Kwon S.W."/>
        </authorList>
    </citation>
    <scope>NUCLEOTIDE SEQUENCE [LARGE SCALE GENOMIC DNA]</scope>
    <source>
        <strain evidence="4 5">KIS83-12</strain>
    </source>
</reference>
<accession>A0A6M2BQS2</accession>
<evidence type="ECO:0000313" key="4">
    <source>
        <dbReference type="EMBL" id="NGY04982.1"/>
    </source>
</evidence>
<name>A0A6M2BQS2_9GAMM</name>
<dbReference type="Proteomes" id="UP000472676">
    <property type="component" value="Unassembled WGS sequence"/>
</dbReference>
<keyword evidence="1 4" id="KW-0378">Hydrolase</keyword>
<organism evidence="4 5">
    <name type="scientific">Solimonas terrae</name>
    <dbReference type="NCBI Taxonomy" id="1396819"/>
    <lineage>
        <taxon>Bacteria</taxon>
        <taxon>Pseudomonadati</taxon>
        <taxon>Pseudomonadota</taxon>
        <taxon>Gammaproteobacteria</taxon>
        <taxon>Nevskiales</taxon>
        <taxon>Nevskiaceae</taxon>
        <taxon>Solimonas</taxon>
    </lineage>
</organism>
<dbReference type="InterPro" id="IPR049492">
    <property type="entry name" value="BD-FAE-like_dom"/>
</dbReference>
<feature type="domain" description="BD-FAE-like" evidence="3">
    <location>
        <begin position="66"/>
        <end position="251"/>
    </location>
</feature>
<dbReference type="InterPro" id="IPR050300">
    <property type="entry name" value="GDXG_lipolytic_enzyme"/>
</dbReference>
<evidence type="ECO:0000256" key="2">
    <source>
        <dbReference type="SAM" id="SignalP"/>
    </source>
</evidence>
<protein>
    <submittedName>
        <fullName evidence="4">Alpha/beta hydrolase</fullName>
    </submittedName>
</protein>
<dbReference type="PANTHER" id="PTHR48081">
    <property type="entry name" value="AB HYDROLASE SUPERFAMILY PROTEIN C4A8.06C"/>
    <property type="match status" value="1"/>
</dbReference>
<comment type="caution">
    <text evidence="4">The sequence shown here is derived from an EMBL/GenBank/DDBJ whole genome shotgun (WGS) entry which is preliminary data.</text>
</comment>
<dbReference type="EMBL" id="JAAMOW010000004">
    <property type="protein sequence ID" value="NGY04982.1"/>
    <property type="molecule type" value="Genomic_DNA"/>
</dbReference>